<dbReference type="Proteomes" id="UP000451233">
    <property type="component" value="Unassembled WGS sequence"/>
</dbReference>
<dbReference type="PROSITE" id="PS51462">
    <property type="entry name" value="NUDIX"/>
    <property type="match status" value="1"/>
</dbReference>
<name>A0A7K1XU53_9SPHI</name>
<sequence>MNMNTKEWKLLSKEDISPSKWFPLERHHVQLPNGLVLDDYYLSPLGDVVMVLALTADQEVVLVKQYKHGLGQLLLELPGGMRQGQQTLVRSALNELEEETGIRAAETDLVPLGKLANNPTKTNQVTYGYLLFDAKFNSVQRLDTTEDIEVVTYPAPRALEMVLNGEIWVTDSVNFILKAALRYPEIFQRN</sequence>
<reference evidence="9 10" key="1">
    <citation type="submission" date="2019-11" db="EMBL/GenBank/DDBJ databases">
        <title>Pedobacter sp. HMF7056 Genome sequencing and assembly.</title>
        <authorList>
            <person name="Kang H."/>
            <person name="Kim H."/>
            <person name="Joh K."/>
        </authorList>
    </citation>
    <scope>NUCLEOTIDE SEQUENCE [LARGE SCALE GENOMIC DNA]</scope>
    <source>
        <strain evidence="9 10">HMF7056</strain>
    </source>
</reference>
<dbReference type="GO" id="GO:0006753">
    <property type="term" value="P:nucleoside phosphate metabolic process"/>
    <property type="evidence" value="ECO:0007669"/>
    <property type="project" value="TreeGrafter"/>
</dbReference>
<comment type="similarity">
    <text evidence="3">Belongs to the Nudix hydrolase family. NudK subfamily.</text>
</comment>
<evidence type="ECO:0000256" key="1">
    <source>
        <dbReference type="ARBA" id="ARBA00000847"/>
    </source>
</evidence>
<evidence type="ECO:0000259" key="8">
    <source>
        <dbReference type="PROSITE" id="PS51462"/>
    </source>
</evidence>
<dbReference type="GO" id="GO:0016787">
    <property type="term" value="F:hydrolase activity"/>
    <property type="evidence" value="ECO:0007669"/>
    <property type="project" value="UniProtKB-KW"/>
</dbReference>
<dbReference type="Gene3D" id="3.90.79.10">
    <property type="entry name" value="Nucleoside Triphosphate Pyrophosphohydrolase"/>
    <property type="match status" value="1"/>
</dbReference>
<evidence type="ECO:0000256" key="2">
    <source>
        <dbReference type="ARBA" id="ARBA00001946"/>
    </source>
</evidence>
<dbReference type="EMBL" id="WVHS01000001">
    <property type="protein sequence ID" value="MXV14514.1"/>
    <property type="molecule type" value="Genomic_DNA"/>
</dbReference>
<proteinExistence type="inferred from homology"/>
<evidence type="ECO:0000256" key="3">
    <source>
        <dbReference type="ARBA" id="ARBA00007275"/>
    </source>
</evidence>
<dbReference type="CDD" id="cd03424">
    <property type="entry name" value="NUDIX_ADPRase_Nudt5_UGPPase_Nudt14"/>
    <property type="match status" value="1"/>
</dbReference>
<evidence type="ECO:0000256" key="6">
    <source>
        <dbReference type="ARBA" id="ARBA00032162"/>
    </source>
</evidence>
<dbReference type="PANTHER" id="PTHR11839:SF18">
    <property type="entry name" value="NUDIX HYDROLASE DOMAIN-CONTAINING PROTEIN"/>
    <property type="match status" value="1"/>
</dbReference>
<evidence type="ECO:0000313" key="10">
    <source>
        <dbReference type="Proteomes" id="UP000451233"/>
    </source>
</evidence>
<evidence type="ECO:0000256" key="7">
    <source>
        <dbReference type="ARBA" id="ARBA00032272"/>
    </source>
</evidence>
<dbReference type="PANTHER" id="PTHR11839">
    <property type="entry name" value="UDP/ADP-SUGAR PYROPHOSPHATASE"/>
    <property type="match status" value="1"/>
</dbReference>
<feature type="domain" description="Nudix hydrolase" evidence="8">
    <location>
        <begin position="44"/>
        <end position="175"/>
    </location>
</feature>
<keyword evidence="5" id="KW-0378">Hydrolase</keyword>
<dbReference type="Pfam" id="PF00293">
    <property type="entry name" value="NUDIX"/>
    <property type="match status" value="1"/>
</dbReference>
<comment type="catalytic activity">
    <reaction evidence="1">
        <text>GDP-alpha-D-mannose + H2O = alpha-D-mannose 1-phosphate + GMP + 2 H(+)</text>
        <dbReference type="Rhea" id="RHEA:27978"/>
        <dbReference type="ChEBI" id="CHEBI:15377"/>
        <dbReference type="ChEBI" id="CHEBI:15378"/>
        <dbReference type="ChEBI" id="CHEBI:57527"/>
        <dbReference type="ChEBI" id="CHEBI:58115"/>
        <dbReference type="ChEBI" id="CHEBI:58409"/>
    </reaction>
</comment>
<dbReference type="GO" id="GO:0019693">
    <property type="term" value="P:ribose phosphate metabolic process"/>
    <property type="evidence" value="ECO:0007669"/>
    <property type="project" value="TreeGrafter"/>
</dbReference>
<dbReference type="AlphaFoldDB" id="A0A7K1XU53"/>
<accession>A0A7K1XU53</accession>
<evidence type="ECO:0000256" key="4">
    <source>
        <dbReference type="ARBA" id="ARBA00016377"/>
    </source>
</evidence>
<dbReference type="SUPFAM" id="SSF55811">
    <property type="entry name" value="Nudix"/>
    <property type="match status" value="1"/>
</dbReference>
<organism evidence="9 10">
    <name type="scientific">Hufsiella ginkgonis</name>
    <dbReference type="NCBI Taxonomy" id="2695274"/>
    <lineage>
        <taxon>Bacteria</taxon>
        <taxon>Pseudomonadati</taxon>
        <taxon>Bacteroidota</taxon>
        <taxon>Sphingobacteriia</taxon>
        <taxon>Sphingobacteriales</taxon>
        <taxon>Sphingobacteriaceae</taxon>
        <taxon>Hufsiella</taxon>
    </lineage>
</organism>
<dbReference type="GO" id="GO:0005829">
    <property type="term" value="C:cytosol"/>
    <property type="evidence" value="ECO:0007669"/>
    <property type="project" value="TreeGrafter"/>
</dbReference>
<protein>
    <recommendedName>
        <fullName evidence="4">GDP-mannose pyrophosphatase</fullName>
    </recommendedName>
    <alternativeName>
        <fullName evidence="6">GDP-mannose hydrolase</fullName>
    </alternativeName>
    <alternativeName>
        <fullName evidence="7">GDPMK</fullName>
    </alternativeName>
</protein>
<evidence type="ECO:0000313" key="9">
    <source>
        <dbReference type="EMBL" id="MXV14514.1"/>
    </source>
</evidence>
<comment type="cofactor">
    <cofactor evidence="2">
        <name>Mg(2+)</name>
        <dbReference type="ChEBI" id="CHEBI:18420"/>
    </cofactor>
</comment>
<dbReference type="InterPro" id="IPR000086">
    <property type="entry name" value="NUDIX_hydrolase_dom"/>
</dbReference>
<comment type="caution">
    <text evidence="9">The sequence shown here is derived from an EMBL/GenBank/DDBJ whole genome shotgun (WGS) entry which is preliminary data.</text>
</comment>
<gene>
    <name evidence="9" type="ORF">GS398_04325</name>
</gene>
<evidence type="ECO:0000256" key="5">
    <source>
        <dbReference type="ARBA" id="ARBA00022801"/>
    </source>
</evidence>
<dbReference type="InterPro" id="IPR015797">
    <property type="entry name" value="NUDIX_hydrolase-like_dom_sf"/>
</dbReference>
<keyword evidence="10" id="KW-1185">Reference proteome</keyword>